<protein>
    <submittedName>
        <fullName evidence="1">Bacterial Ig-like domain (Group 2)</fullName>
    </submittedName>
</protein>
<evidence type="ECO:0000313" key="1">
    <source>
        <dbReference type="EMBL" id="ARP18729.1"/>
    </source>
</evidence>
<dbReference type="SUPFAM" id="SSF49373">
    <property type="entry name" value="Invasin/intimin cell-adhesion fragments"/>
    <property type="match status" value="1"/>
</dbReference>
<sequence length="843" mass="93160">MDKRKIWLIMLFSVAVSGCKQEDSTSPTLSQPEKIVSLHTQDITRMVKPHSRALVSIDRDVIASDRYASVKLLNVEPLTRNQGCQVTNIDDTQFEIETQNPTACSFKYTVSTEQNQTPMIASAYSRVLVQEETAVNSASLGAFTLPPKSIAMDAQSCSTIALEDVIPNGASLQQNVDVIGSGVVNDIDSSMNKLNYCVEEAGYNRLFYNAYDVNTNQYYIGTVLVGVSGEGNQPPEVGSFSYYYDPGNMIRAVPAYEEVTIDVSDFISDPEGDSLQIIDIQVTDASATAFDTENLNNKKISFLAKTPGQYYVNYMVSDHNGGYGVGVIDVRASSPIKDYYYDNGNERSSFTLSAPVVQSISDKYGFNYQNTQTIDGFVSEPLDIALFDAKTANAYCKAKGGRLPEIAEIELITRKEANALANNAGWPQGLSYWTESLSSGELSTYSDINPNDVNKAPVASVACLNLNILDFKIRDPKYIVIDTFKDLVVTFTDATGENRIYSKGLEWSSSDPSILSISKSGRAVGNKKGEVEVLVKTMDGKYTDEILVKVIDELVITGMGNGGEGHNLASELGYYNRTNPSNAIFKSKTNFGEFGTVKLRADLVFEDLKTSDSDLRQALEREQPPAVIHIGYPYTPSATTVNLLRDYLYEGGVFLYFTEGQTASRRLFTAIFGDQIRVSAFSGGGGVHQFQNIDDPVINGPFGDLRNQYWGQDRSATDYVYNLPKNSYVSLSNAFDWSRMRGATNDDRYKEYSTSIRHKRLKFLWAGDAGFTSFNTANPDWSIAQTTGFGLNVRSYKEKFNDPDADWTPTTKEFGIYTKYPVSNAIFLANGISWLFGSVQSQD</sequence>
<dbReference type="EMBL" id="CP017902">
    <property type="protein sequence ID" value="ARP18729.1"/>
    <property type="molecule type" value="Genomic_DNA"/>
</dbReference>
<dbReference type="PROSITE" id="PS51257">
    <property type="entry name" value="PROKAR_LIPOPROTEIN"/>
    <property type="match status" value="1"/>
</dbReference>
<name>A0A1W6ULE3_VIBAL</name>
<gene>
    <name evidence="1" type="ORF">K05K4_18950</name>
</gene>
<dbReference type="Gene3D" id="2.60.40.1080">
    <property type="match status" value="1"/>
</dbReference>
<accession>A0A1W6ULE3</accession>
<reference evidence="1" key="1">
    <citation type="submission" date="2016-10" db="EMBL/GenBank/DDBJ databases">
        <title>The High Quality Genome of Vibrio alginolyticus K01M1.</title>
        <authorList>
            <person name="Wendling C."/>
            <person name="Chibani C.M."/>
            <person name="Hertel R."/>
            <person name="Sproer C."/>
            <person name="Bunk B."/>
            <person name="Overmann J."/>
            <person name="Roth O."/>
            <person name="Liesegang H."/>
        </authorList>
    </citation>
    <scope>NUCLEOTIDE SEQUENCE</scope>
    <source>
        <strain evidence="1">K05K4</strain>
    </source>
</reference>
<dbReference type="InterPro" id="IPR008964">
    <property type="entry name" value="Invasin/intimin_cell_adhesion"/>
</dbReference>
<organism evidence="1">
    <name type="scientific">Vibrio alginolyticus</name>
    <dbReference type="NCBI Taxonomy" id="663"/>
    <lineage>
        <taxon>Bacteria</taxon>
        <taxon>Pseudomonadati</taxon>
        <taxon>Pseudomonadota</taxon>
        <taxon>Gammaproteobacteria</taxon>
        <taxon>Vibrionales</taxon>
        <taxon>Vibrionaceae</taxon>
        <taxon>Vibrio</taxon>
    </lineage>
</organism>
<dbReference type="AlphaFoldDB" id="A0A1W6ULE3"/>
<dbReference type="RefSeq" id="WP_086046865.1">
    <property type="nucleotide sequence ID" value="NZ_CP017889.1"/>
</dbReference>
<proteinExistence type="predicted"/>